<evidence type="ECO:0000313" key="6">
    <source>
        <dbReference type="EMBL" id="HJD33494.1"/>
    </source>
</evidence>
<reference evidence="6" key="2">
    <citation type="submission" date="2021-04" db="EMBL/GenBank/DDBJ databases">
        <authorList>
            <person name="Gilroy R."/>
        </authorList>
    </citation>
    <scope>NUCLEOTIDE SEQUENCE</scope>
    <source>
        <strain evidence="6">ChiGjej3B3-11674</strain>
    </source>
</reference>
<dbReference type="PROSITE" id="PS51918">
    <property type="entry name" value="RADICAL_SAM"/>
    <property type="match status" value="1"/>
</dbReference>
<evidence type="ECO:0000256" key="4">
    <source>
        <dbReference type="ARBA" id="ARBA00023014"/>
    </source>
</evidence>
<dbReference type="Pfam" id="PF04055">
    <property type="entry name" value="Radical_SAM"/>
    <property type="match status" value="1"/>
</dbReference>
<dbReference type="GO" id="GO:0003824">
    <property type="term" value="F:catalytic activity"/>
    <property type="evidence" value="ECO:0007669"/>
    <property type="project" value="InterPro"/>
</dbReference>
<accession>A0A9D2U259</accession>
<dbReference type="SFLD" id="SFLDS00029">
    <property type="entry name" value="Radical_SAM"/>
    <property type="match status" value="1"/>
</dbReference>
<evidence type="ECO:0000256" key="2">
    <source>
        <dbReference type="ARBA" id="ARBA00022723"/>
    </source>
</evidence>
<dbReference type="InterPro" id="IPR013785">
    <property type="entry name" value="Aldolase_TIM"/>
</dbReference>
<comment type="caution">
    <text evidence="6">The sequence shown here is derived from an EMBL/GenBank/DDBJ whole genome shotgun (WGS) entry which is preliminary data.</text>
</comment>
<dbReference type="SUPFAM" id="SSF102114">
    <property type="entry name" value="Radical SAM enzymes"/>
    <property type="match status" value="1"/>
</dbReference>
<evidence type="ECO:0000256" key="1">
    <source>
        <dbReference type="ARBA" id="ARBA00022691"/>
    </source>
</evidence>
<feature type="domain" description="Radical SAM core" evidence="5">
    <location>
        <begin position="16"/>
        <end position="235"/>
    </location>
</feature>
<evidence type="ECO:0000259" key="5">
    <source>
        <dbReference type="PROSITE" id="PS51918"/>
    </source>
</evidence>
<dbReference type="SMART" id="SM00729">
    <property type="entry name" value="Elp3"/>
    <property type="match status" value="1"/>
</dbReference>
<dbReference type="EMBL" id="DWUV01000057">
    <property type="protein sequence ID" value="HJD33494.1"/>
    <property type="molecule type" value="Genomic_DNA"/>
</dbReference>
<dbReference type="AlphaFoldDB" id="A0A9D2U259"/>
<dbReference type="CDD" id="cd01335">
    <property type="entry name" value="Radical_SAM"/>
    <property type="match status" value="1"/>
</dbReference>
<dbReference type="InterPro" id="IPR006638">
    <property type="entry name" value="Elp3/MiaA/NifB-like_rSAM"/>
</dbReference>
<keyword evidence="2" id="KW-0479">Metal-binding</keyword>
<protein>
    <submittedName>
        <fullName evidence="6">Radical SAM protein</fullName>
    </submittedName>
</protein>
<reference evidence="6" key="1">
    <citation type="journal article" date="2021" name="PeerJ">
        <title>Extensive microbial diversity within the chicken gut microbiome revealed by metagenomics and culture.</title>
        <authorList>
            <person name="Gilroy R."/>
            <person name="Ravi A."/>
            <person name="Getino M."/>
            <person name="Pursley I."/>
            <person name="Horton D.L."/>
            <person name="Alikhan N.F."/>
            <person name="Baker D."/>
            <person name="Gharbi K."/>
            <person name="Hall N."/>
            <person name="Watson M."/>
            <person name="Adriaenssens E.M."/>
            <person name="Foster-Nyarko E."/>
            <person name="Jarju S."/>
            <person name="Secka A."/>
            <person name="Antonio M."/>
            <person name="Oren A."/>
            <person name="Chaudhuri R.R."/>
            <person name="La Ragione R."/>
            <person name="Hildebrand F."/>
            <person name="Pallen M.J."/>
        </authorList>
    </citation>
    <scope>NUCLEOTIDE SEQUENCE</scope>
    <source>
        <strain evidence="6">ChiGjej3B3-11674</strain>
    </source>
</reference>
<dbReference type="SFLD" id="SFLDG01067">
    <property type="entry name" value="SPASM/twitch_domain_containing"/>
    <property type="match status" value="1"/>
</dbReference>
<dbReference type="InterPro" id="IPR050377">
    <property type="entry name" value="Radical_SAM_PqqE_MftC-like"/>
</dbReference>
<dbReference type="Proteomes" id="UP000823897">
    <property type="component" value="Unassembled WGS sequence"/>
</dbReference>
<gene>
    <name evidence="6" type="ORF">H9911_02990</name>
</gene>
<evidence type="ECO:0000256" key="3">
    <source>
        <dbReference type="ARBA" id="ARBA00023004"/>
    </source>
</evidence>
<dbReference type="PANTHER" id="PTHR11228:SF7">
    <property type="entry name" value="PQQA PEPTIDE CYCLASE"/>
    <property type="match status" value="1"/>
</dbReference>
<dbReference type="GO" id="GO:0046872">
    <property type="term" value="F:metal ion binding"/>
    <property type="evidence" value="ECO:0007669"/>
    <property type="project" value="UniProtKB-KW"/>
</dbReference>
<keyword evidence="1" id="KW-0949">S-adenosyl-L-methionine</keyword>
<keyword evidence="4" id="KW-0411">Iron-sulfur</keyword>
<dbReference type="InterPro" id="IPR058240">
    <property type="entry name" value="rSAM_sf"/>
</dbReference>
<name>A0A9D2U259_9FIRM</name>
<dbReference type="Gene3D" id="3.20.20.70">
    <property type="entry name" value="Aldolase class I"/>
    <property type="match status" value="1"/>
</dbReference>
<dbReference type="GO" id="GO:0051536">
    <property type="term" value="F:iron-sulfur cluster binding"/>
    <property type="evidence" value="ECO:0007669"/>
    <property type="project" value="UniProtKB-KW"/>
</dbReference>
<organism evidence="6 7">
    <name type="scientific">Candidatus Mediterraneibacter tabaqchaliae</name>
    <dbReference type="NCBI Taxonomy" id="2838689"/>
    <lineage>
        <taxon>Bacteria</taxon>
        <taxon>Bacillati</taxon>
        <taxon>Bacillota</taxon>
        <taxon>Clostridia</taxon>
        <taxon>Lachnospirales</taxon>
        <taxon>Lachnospiraceae</taxon>
        <taxon>Mediterraneibacter</taxon>
    </lineage>
</organism>
<dbReference type="InterPro" id="IPR007197">
    <property type="entry name" value="rSAM"/>
</dbReference>
<keyword evidence="3" id="KW-0408">Iron</keyword>
<proteinExistence type="predicted"/>
<evidence type="ECO:0000313" key="7">
    <source>
        <dbReference type="Proteomes" id="UP000823897"/>
    </source>
</evidence>
<dbReference type="PANTHER" id="PTHR11228">
    <property type="entry name" value="RADICAL SAM DOMAIN PROTEIN"/>
    <property type="match status" value="1"/>
</dbReference>
<sequence>MATTIKDRIYDYSARNRVPLTGAFELSPICNFSCRMCYVRKTPEEVKQNGGLMPLEFWLDIARQAKEAGTLYPLLTGGETFLYPHIRELYSALCKMGMLVSINSNGSCITEETVEWLKESRPIRINITLYGGTNESYGRLCGNPHGFDKVRRGVELLEKNGIRYKFNCSVTPDNVADLDRMIEFAAGYGKSLRTATYMFPPVRRTGQSGDYEGRFAPEEAAYYQVLNDWKQLPPEQFAVLAHNAQHFTELTPEILAEAASKPPREMGCLSGRCSYWVDWQGNLSGCGMMDFPKISLEEHTMKEAWKKVVDWTEQLRYSPVCANCVNRPICFSCAAMVYNETGTFDGRPVYLCEKAKYAAKYYGEFMEKLPEDIRNSISDGESV</sequence>